<accession>A0ABU5HJY2</accession>
<feature type="region of interest" description="Disordered" evidence="1">
    <location>
        <begin position="322"/>
        <end position="369"/>
    </location>
</feature>
<evidence type="ECO:0000256" key="1">
    <source>
        <dbReference type="SAM" id="MobiDB-lite"/>
    </source>
</evidence>
<proteinExistence type="predicted"/>
<evidence type="ECO:0000313" key="3">
    <source>
        <dbReference type="Proteomes" id="UP001291309"/>
    </source>
</evidence>
<feature type="compositionally biased region" description="Basic and acidic residues" evidence="1">
    <location>
        <begin position="332"/>
        <end position="346"/>
    </location>
</feature>
<feature type="region of interest" description="Disordered" evidence="1">
    <location>
        <begin position="148"/>
        <end position="281"/>
    </location>
</feature>
<keyword evidence="3" id="KW-1185">Reference proteome</keyword>
<feature type="compositionally biased region" description="Basic and acidic residues" evidence="1">
    <location>
        <begin position="229"/>
        <end position="281"/>
    </location>
</feature>
<feature type="compositionally biased region" description="Basic and acidic residues" evidence="1">
    <location>
        <begin position="359"/>
        <end position="369"/>
    </location>
</feature>
<reference evidence="2 3" key="1">
    <citation type="submission" date="2023-12" db="EMBL/GenBank/DDBJ databases">
        <title>the genome sequence of Hyalangium sp. s54d21.</title>
        <authorList>
            <person name="Zhang X."/>
        </authorList>
    </citation>
    <scope>NUCLEOTIDE SEQUENCE [LARGE SCALE GENOMIC DNA]</scope>
    <source>
        <strain evidence="3">s54d21</strain>
    </source>
</reference>
<protein>
    <recommendedName>
        <fullName evidence="4">TolA protein</fullName>
    </recommendedName>
</protein>
<name>A0ABU5HJY2_9BACT</name>
<evidence type="ECO:0000313" key="2">
    <source>
        <dbReference type="EMBL" id="MDY7233127.1"/>
    </source>
</evidence>
<dbReference type="Proteomes" id="UP001291309">
    <property type="component" value="Unassembled WGS sequence"/>
</dbReference>
<organism evidence="2 3">
    <name type="scientific">Hyalangium rubrum</name>
    <dbReference type="NCBI Taxonomy" id="3103134"/>
    <lineage>
        <taxon>Bacteria</taxon>
        <taxon>Pseudomonadati</taxon>
        <taxon>Myxococcota</taxon>
        <taxon>Myxococcia</taxon>
        <taxon>Myxococcales</taxon>
        <taxon>Cystobacterineae</taxon>
        <taxon>Archangiaceae</taxon>
        <taxon>Hyalangium</taxon>
    </lineage>
</organism>
<dbReference type="RefSeq" id="WP_321551839.1">
    <property type="nucleotide sequence ID" value="NZ_JAXIVS010000028.1"/>
</dbReference>
<dbReference type="EMBL" id="JAXIVS010000028">
    <property type="protein sequence ID" value="MDY7233127.1"/>
    <property type="molecule type" value="Genomic_DNA"/>
</dbReference>
<evidence type="ECO:0008006" key="4">
    <source>
        <dbReference type="Google" id="ProtNLM"/>
    </source>
</evidence>
<feature type="region of interest" description="Disordered" evidence="1">
    <location>
        <begin position="1"/>
        <end position="22"/>
    </location>
</feature>
<gene>
    <name evidence="2" type="ORF">SYV04_42460</name>
</gene>
<comment type="caution">
    <text evidence="2">The sequence shown here is derived from an EMBL/GenBank/DDBJ whole genome shotgun (WGS) entry which is preliminary data.</text>
</comment>
<feature type="compositionally biased region" description="Low complexity" evidence="1">
    <location>
        <begin position="12"/>
        <end position="22"/>
    </location>
</feature>
<feature type="compositionally biased region" description="Pro residues" evidence="1">
    <location>
        <begin position="173"/>
        <end position="184"/>
    </location>
</feature>
<sequence length="369" mass="41109">MRARNALAGELKTQGQTKQAQATRQLRRPVVAAWAVNQLVHHAPEKLERLMEAARALEKAHRRALSGLGAEDLKVANRAFQQALDPLMAEASATLSAAGRPPTSELTRQIEETLRAGSLGTEEERAPLAQGMLTQPLRQSGFGALSPLLLVGPSPEARTRPKARAQKPTPRATRPPAPTTPAPPAEGVVLRGPWRTRDEAEEAPEPPAPPPKRQSRETRTSQAQAQRAAKLEQRRQENRKRALEAEARRNRDAELARLRQETKQRARDAEARRERDAELTRLRREARQQVERAERTERGASLDVKRAEALLKAAQAKTQRMREAFEQAEAAEQQRAEEVAHVREEAQTATRALEQARSALRELDSRLSP</sequence>